<feature type="compositionally biased region" description="Basic and acidic residues" evidence="1">
    <location>
        <begin position="46"/>
        <end position="56"/>
    </location>
</feature>
<protein>
    <recommendedName>
        <fullName evidence="4">CCHC-type domain-containing protein</fullName>
    </recommendedName>
</protein>
<sequence>MATGTDIGVEITSQRAQGRHQFKITHHHTQGVARNADVATYPVTHGGDRARPHPNLDDQMLLPSTPSNRRQHPTSDNTTDEYMEDWTTVRPKKFRKKRPQGQGYGGAGTAAVPVTTVTQIEPGDIHIKCIGISKTEDLINDPIRIRRLLNNTIFRDKYVGKGKLLKAKHTLILRIKDKRDIPVLLCVPELKGTNKTWPIECYSPETSLETNFGVIKLHPSISDDSIQEEIVWNSEFNSSRGAKITEIFRIKKKYGRDLVPTYSVRVKFEGTNRPTHLYHGDEHLLVHPYYPRLIICARCSKSGHVYKYCTSAPRCGRCGNNHEKNQCRIPANDQTRRKCPNCQEQHTAAYGGCQYIKIEKQILREHAEHKTPKSDIRKILWADVAANRTSNGGPQTATVGLAANRSNNGAPQTSAEGQQQTIARQTSQPTGNIEPTPS</sequence>
<dbReference type="AlphaFoldDB" id="A0AAV2SBQ3"/>
<evidence type="ECO:0008006" key="4">
    <source>
        <dbReference type="Google" id="ProtNLM"/>
    </source>
</evidence>
<dbReference type="EMBL" id="CAXKWB010060145">
    <property type="protein sequence ID" value="CAL4182643.1"/>
    <property type="molecule type" value="Genomic_DNA"/>
</dbReference>
<accession>A0AAV2SBQ3</accession>
<organism evidence="2 3">
    <name type="scientific">Meganyctiphanes norvegica</name>
    <name type="common">Northern krill</name>
    <name type="synonym">Thysanopoda norvegica</name>
    <dbReference type="NCBI Taxonomy" id="48144"/>
    <lineage>
        <taxon>Eukaryota</taxon>
        <taxon>Metazoa</taxon>
        <taxon>Ecdysozoa</taxon>
        <taxon>Arthropoda</taxon>
        <taxon>Crustacea</taxon>
        <taxon>Multicrustacea</taxon>
        <taxon>Malacostraca</taxon>
        <taxon>Eumalacostraca</taxon>
        <taxon>Eucarida</taxon>
        <taxon>Euphausiacea</taxon>
        <taxon>Euphausiidae</taxon>
        <taxon>Meganyctiphanes</taxon>
    </lineage>
</organism>
<name>A0AAV2SBQ3_MEGNR</name>
<gene>
    <name evidence="2" type="ORF">MNOR_LOCUS35600</name>
</gene>
<comment type="caution">
    <text evidence="2">The sequence shown here is derived from an EMBL/GenBank/DDBJ whole genome shotgun (WGS) entry which is preliminary data.</text>
</comment>
<feature type="non-terminal residue" evidence="2">
    <location>
        <position position="438"/>
    </location>
</feature>
<evidence type="ECO:0000313" key="2">
    <source>
        <dbReference type="EMBL" id="CAL4182643.1"/>
    </source>
</evidence>
<proteinExistence type="predicted"/>
<evidence type="ECO:0000313" key="3">
    <source>
        <dbReference type="Proteomes" id="UP001497623"/>
    </source>
</evidence>
<feature type="region of interest" description="Disordered" evidence="1">
    <location>
        <begin position="42"/>
        <end position="80"/>
    </location>
</feature>
<keyword evidence="3" id="KW-1185">Reference proteome</keyword>
<reference evidence="2 3" key="1">
    <citation type="submission" date="2024-05" db="EMBL/GenBank/DDBJ databases">
        <authorList>
            <person name="Wallberg A."/>
        </authorList>
    </citation>
    <scope>NUCLEOTIDE SEQUENCE [LARGE SCALE GENOMIC DNA]</scope>
</reference>
<evidence type="ECO:0000256" key="1">
    <source>
        <dbReference type="SAM" id="MobiDB-lite"/>
    </source>
</evidence>
<dbReference type="Proteomes" id="UP001497623">
    <property type="component" value="Unassembled WGS sequence"/>
</dbReference>
<feature type="region of interest" description="Disordered" evidence="1">
    <location>
        <begin position="388"/>
        <end position="438"/>
    </location>
</feature>